<dbReference type="InterPro" id="IPR046554">
    <property type="entry name" value="DUF6708"/>
</dbReference>
<keyword evidence="4" id="KW-1185">Reference proteome</keyword>
<feature type="domain" description="DUF6708" evidence="2">
    <location>
        <begin position="118"/>
        <end position="249"/>
    </location>
</feature>
<keyword evidence="1" id="KW-1133">Transmembrane helix</keyword>
<name>A0A0Q0SNC3_9PSED</name>
<gene>
    <name evidence="3" type="ORF">AQS70_02960</name>
</gene>
<evidence type="ECO:0000256" key="1">
    <source>
        <dbReference type="SAM" id="Phobius"/>
    </source>
</evidence>
<feature type="transmembrane region" description="Helical" evidence="1">
    <location>
        <begin position="109"/>
        <end position="128"/>
    </location>
</feature>
<organism evidence="3 4">
    <name type="scientific">Pseudomonas endophytica</name>
    <dbReference type="NCBI Taxonomy" id="1563157"/>
    <lineage>
        <taxon>Bacteria</taxon>
        <taxon>Pseudomonadati</taxon>
        <taxon>Pseudomonadota</taxon>
        <taxon>Gammaproteobacteria</taxon>
        <taxon>Pseudomonadales</taxon>
        <taxon>Pseudomonadaceae</taxon>
        <taxon>Pseudomonas</taxon>
    </lineage>
</organism>
<sequence length="253" mass="28437">MNNSKYNRLPHAGDFEVESGAEAFYLAPKPLPTGSTAFTGQRMHREVNDVFLDFAHGVSGLEFSIRTSVGLVIFMIVFIVLVGFFLGVHDYFKYGSPVFEILLELVLPNYYLWGIIAILMLMAGVPLYQSIHEITTVPPVRFNRQRREVAYVRQKGEPPLIVPWEEVIACVTAGTTVSQYAVMHSYSLMIGLRDSSSGEVVRLTLNVGHLSLAVSEWEALRVYMEEGPLALPEPLLVDEEFQEGTVAYFHMCR</sequence>
<feature type="non-terminal residue" evidence="3">
    <location>
        <position position="253"/>
    </location>
</feature>
<dbReference type="AlphaFoldDB" id="A0A0Q0SNC3"/>
<keyword evidence="1" id="KW-0812">Transmembrane</keyword>
<dbReference type="Pfam" id="PF20455">
    <property type="entry name" value="DUF6708"/>
    <property type="match status" value="1"/>
</dbReference>
<comment type="caution">
    <text evidence="3">The sequence shown here is derived from an EMBL/GenBank/DDBJ whole genome shotgun (WGS) entry which is preliminary data.</text>
</comment>
<dbReference type="OrthoDB" id="6912497at2"/>
<feature type="transmembrane region" description="Helical" evidence="1">
    <location>
        <begin position="69"/>
        <end position="89"/>
    </location>
</feature>
<dbReference type="EMBL" id="LLWH01000176">
    <property type="protein sequence ID" value="KQB53157.1"/>
    <property type="molecule type" value="Genomic_DNA"/>
</dbReference>
<reference evidence="3 4" key="1">
    <citation type="submission" date="2015-10" db="EMBL/GenBank/DDBJ databases">
        <title>Pseudomonas helleri sp. nov. and Pseudomonas weihenstephanensis sp. nov., isolated from raw cows milk.</title>
        <authorList>
            <person name="Von Neubeck M."/>
            <person name="Huptas C."/>
            <person name="Wenning M."/>
            <person name="Scherer S."/>
        </authorList>
    </citation>
    <scope>NUCLEOTIDE SEQUENCE [LARGE SCALE GENOMIC DNA]</scope>
    <source>
        <strain evidence="3 4">BSTT44</strain>
    </source>
</reference>
<evidence type="ECO:0000313" key="4">
    <source>
        <dbReference type="Proteomes" id="UP000050342"/>
    </source>
</evidence>
<proteinExistence type="predicted"/>
<accession>A0A0Q0SNC3</accession>
<dbReference type="STRING" id="1563157.AQS70_02960"/>
<evidence type="ECO:0000259" key="2">
    <source>
        <dbReference type="Pfam" id="PF20455"/>
    </source>
</evidence>
<dbReference type="RefSeq" id="WP_055103464.1">
    <property type="nucleotide sequence ID" value="NZ_LLWH01000176.1"/>
</dbReference>
<dbReference type="Proteomes" id="UP000050342">
    <property type="component" value="Unassembled WGS sequence"/>
</dbReference>
<evidence type="ECO:0000313" key="3">
    <source>
        <dbReference type="EMBL" id="KQB53157.1"/>
    </source>
</evidence>
<protein>
    <recommendedName>
        <fullName evidence="2">DUF6708 domain-containing protein</fullName>
    </recommendedName>
</protein>
<keyword evidence="1" id="KW-0472">Membrane</keyword>